<dbReference type="InterPro" id="IPR013783">
    <property type="entry name" value="Ig-like_fold"/>
</dbReference>
<evidence type="ECO:0000313" key="13">
    <source>
        <dbReference type="Proteomes" id="UP001595704"/>
    </source>
</evidence>
<dbReference type="InterPro" id="IPR004193">
    <property type="entry name" value="Glyco_hydro_13_N"/>
</dbReference>
<keyword evidence="13" id="KW-1185">Reference proteome</keyword>
<dbReference type="PANTHER" id="PTHR43651:SF3">
    <property type="entry name" value="1,4-ALPHA-GLUCAN-BRANCHING ENZYME"/>
    <property type="match status" value="1"/>
</dbReference>
<dbReference type="Pfam" id="PF22019">
    <property type="entry name" value="GlgB_N"/>
    <property type="match status" value="1"/>
</dbReference>
<dbReference type="RefSeq" id="WP_210319873.1">
    <property type="nucleotide sequence ID" value="NZ_BNCG01000015.1"/>
</dbReference>
<sequence>MRQPAPSLPALAPHDLALLEGGRHPDPFSILGRHAYAGGAFVRAWLPGCNYAEIVTGEGEARRAVPMDTEGNGLFQAPAPEAGPYRLRISWPDGIVEAIDPYSFGLLLSEDDIYLFAQGRHFDLSTRFGANPRVFDDVAGTLFSVWAPNAAHVAVVGDFNGWDARRHPMRRRLGPGVWELFIPGVGPGAVYKYAITGANGDPLPWKADPLGRRQEEPPRTGSIVAATPDFAWSDAAWLEQRANANPRAEPLSIYEAHVGSWLRTEWGEMGSWDDAGDRLIPYLQRMGFSHVELLPVTEHPFGGSWGYQPLGLFAPTARLGPPEAFARFVDRCHAARIGVILDWVPAHFPTDEYGLARFDGTALYEHEDPRQGFHRDWNTLIYNVGRSEVRGFLIASALWWLETFHLDGLRVDAVASMLYRDYSRAPGEWTPNHLGGRENLEAVAFFQELNALIGARGRGAISIAEESTAWPGVTAPVDQGGLGFHFKWNMGWMHDTLRYFGRDPVHRGYHGDDITFGLIYAFSENFVLPISHDEVVHGKGSLIARMPGDDWRRFANLRLFLSLMWTHPGKKLLFMGCEFGQEQEWNVDAPFPWPSDDDAPRRGTMQLVRELNALYRRHPAMHRLDHSPEGFAWVIGDDRANAVFAFTRSAGDGQPPLLVVANMTPAPRHNYRVGVAFPGLWTECFNSDAEAWGGSGVGNGAPVCAGAVASHGQAQSLSLTLPPLALIVLEHAGPSGANMSGTGP</sequence>
<evidence type="ECO:0000256" key="5">
    <source>
        <dbReference type="ARBA" id="ARBA00022600"/>
    </source>
</evidence>
<comment type="catalytic activity">
    <reaction evidence="1 10">
        <text>Transfers a segment of a (1-&gt;4)-alpha-D-glucan chain to a primary hydroxy group in a similar glucan chain.</text>
        <dbReference type="EC" id="2.4.1.18"/>
    </reaction>
</comment>
<dbReference type="SMART" id="SM00642">
    <property type="entry name" value="Aamy"/>
    <property type="match status" value="1"/>
</dbReference>
<comment type="caution">
    <text evidence="12">The sequence shown here is derived from an EMBL/GenBank/DDBJ whole genome shotgun (WGS) entry which is preliminary data.</text>
</comment>
<comment type="subunit">
    <text evidence="10">Monomer.</text>
</comment>
<keyword evidence="5 10" id="KW-0321">Glycogen metabolism</keyword>
<dbReference type="PANTHER" id="PTHR43651">
    <property type="entry name" value="1,4-ALPHA-GLUCAN-BRANCHING ENZYME"/>
    <property type="match status" value="1"/>
</dbReference>
<keyword evidence="6 10" id="KW-0328">Glycosyltransferase</keyword>
<dbReference type="SUPFAM" id="SSF81296">
    <property type="entry name" value="E set domains"/>
    <property type="match status" value="2"/>
</dbReference>
<evidence type="ECO:0000313" key="12">
    <source>
        <dbReference type="EMBL" id="MFC3638922.1"/>
    </source>
</evidence>
<keyword evidence="7 10" id="KW-0808">Transferase</keyword>
<dbReference type="InterPro" id="IPR013780">
    <property type="entry name" value="Glyco_hydro_b"/>
</dbReference>
<comment type="similarity">
    <text evidence="4 10">Belongs to the glycosyl hydrolase 13 family. GlgB subfamily.</text>
</comment>
<dbReference type="Pfam" id="PF02806">
    <property type="entry name" value="Alpha-amylase_C"/>
    <property type="match status" value="1"/>
</dbReference>
<dbReference type="InterPro" id="IPR006047">
    <property type="entry name" value="GH13_cat_dom"/>
</dbReference>
<evidence type="ECO:0000256" key="2">
    <source>
        <dbReference type="ARBA" id="ARBA00002953"/>
    </source>
</evidence>
<dbReference type="InterPro" id="IPR014756">
    <property type="entry name" value="Ig_E-set"/>
</dbReference>
<dbReference type="InterPro" id="IPR037439">
    <property type="entry name" value="Branching_enzy"/>
</dbReference>
<dbReference type="Proteomes" id="UP001595704">
    <property type="component" value="Unassembled WGS sequence"/>
</dbReference>
<dbReference type="PIRSF" id="PIRSF000463">
    <property type="entry name" value="GlgB"/>
    <property type="match status" value="1"/>
</dbReference>
<evidence type="ECO:0000256" key="9">
    <source>
        <dbReference type="ARBA" id="ARBA00023277"/>
    </source>
</evidence>
<keyword evidence="8 10" id="KW-0320">Glycogen biosynthesis</keyword>
<dbReference type="NCBIfam" id="NF003811">
    <property type="entry name" value="PRK05402.1"/>
    <property type="match status" value="1"/>
</dbReference>
<dbReference type="InterPro" id="IPR006407">
    <property type="entry name" value="GlgB"/>
</dbReference>
<proteinExistence type="inferred from homology"/>
<accession>A0ABV7UJL9</accession>
<dbReference type="Gene3D" id="2.60.40.1180">
    <property type="entry name" value="Golgi alpha-mannosidase II"/>
    <property type="match status" value="1"/>
</dbReference>
<dbReference type="SUPFAM" id="SSF51011">
    <property type="entry name" value="Glycosyl hydrolase domain"/>
    <property type="match status" value="1"/>
</dbReference>
<dbReference type="InterPro" id="IPR054169">
    <property type="entry name" value="GlgB_N"/>
</dbReference>
<evidence type="ECO:0000259" key="11">
    <source>
        <dbReference type="SMART" id="SM00642"/>
    </source>
</evidence>
<dbReference type="InterPro" id="IPR044143">
    <property type="entry name" value="GlgB_N_E_set_prok"/>
</dbReference>
<dbReference type="NCBIfam" id="TIGR01515">
    <property type="entry name" value="branching_enzym"/>
    <property type="match status" value="1"/>
</dbReference>
<dbReference type="NCBIfam" id="NF008967">
    <property type="entry name" value="PRK12313.1"/>
    <property type="match status" value="1"/>
</dbReference>
<dbReference type="EC" id="2.4.1.18" evidence="10"/>
<reference evidence="13" key="1">
    <citation type="journal article" date="2019" name="Int. J. Syst. Evol. Microbiol.">
        <title>The Global Catalogue of Microorganisms (GCM) 10K type strain sequencing project: providing services to taxonomists for standard genome sequencing and annotation.</title>
        <authorList>
            <consortium name="The Broad Institute Genomics Platform"/>
            <consortium name="The Broad Institute Genome Sequencing Center for Infectious Disease"/>
            <person name="Wu L."/>
            <person name="Ma J."/>
        </authorList>
    </citation>
    <scope>NUCLEOTIDE SEQUENCE [LARGE SCALE GENOMIC DNA]</scope>
    <source>
        <strain evidence="13">KCTC 42282</strain>
    </source>
</reference>
<evidence type="ECO:0000256" key="3">
    <source>
        <dbReference type="ARBA" id="ARBA00004964"/>
    </source>
</evidence>
<dbReference type="HAMAP" id="MF_00685">
    <property type="entry name" value="GlgB"/>
    <property type="match status" value="1"/>
</dbReference>
<name>A0ABV7UJL9_9HYPH</name>
<feature type="active site" description="Proton donor" evidence="10">
    <location>
        <position position="465"/>
    </location>
</feature>
<dbReference type="GO" id="GO:0003844">
    <property type="term" value="F:1,4-alpha-glucan branching enzyme activity"/>
    <property type="evidence" value="ECO:0007669"/>
    <property type="project" value="UniProtKB-EC"/>
</dbReference>
<dbReference type="InterPro" id="IPR017853">
    <property type="entry name" value="GH"/>
</dbReference>
<dbReference type="SUPFAM" id="SSF51445">
    <property type="entry name" value="(Trans)glycosidases"/>
    <property type="match status" value="1"/>
</dbReference>
<comment type="pathway">
    <text evidence="3 10">Glycan biosynthesis; glycogen biosynthesis.</text>
</comment>
<dbReference type="Pfam" id="PF02922">
    <property type="entry name" value="CBM_48"/>
    <property type="match status" value="1"/>
</dbReference>
<protein>
    <recommendedName>
        <fullName evidence="10">1,4-alpha-glucan branching enzyme GlgB</fullName>
        <ecNumber evidence="10">2.4.1.18</ecNumber>
    </recommendedName>
    <alternativeName>
        <fullName evidence="10">1,4-alpha-D-glucan:1,4-alpha-D-glucan 6-glucosyl-transferase</fullName>
    </alternativeName>
    <alternativeName>
        <fullName evidence="10">Alpha-(1-&gt;4)-glucan branching enzyme</fullName>
    </alternativeName>
    <alternativeName>
        <fullName evidence="10">Glycogen branching enzyme</fullName>
        <shortName evidence="10">BE</shortName>
    </alternativeName>
</protein>
<evidence type="ECO:0000256" key="1">
    <source>
        <dbReference type="ARBA" id="ARBA00000826"/>
    </source>
</evidence>
<organism evidence="12 13">
    <name type="scientific">Camelimonas fluminis</name>
    <dbReference type="NCBI Taxonomy" id="1576911"/>
    <lineage>
        <taxon>Bacteria</taxon>
        <taxon>Pseudomonadati</taxon>
        <taxon>Pseudomonadota</taxon>
        <taxon>Alphaproteobacteria</taxon>
        <taxon>Hyphomicrobiales</taxon>
        <taxon>Chelatococcaceae</taxon>
        <taxon>Camelimonas</taxon>
    </lineage>
</organism>
<evidence type="ECO:0000256" key="7">
    <source>
        <dbReference type="ARBA" id="ARBA00022679"/>
    </source>
</evidence>
<dbReference type="InterPro" id="IPR006048">
    <property type="entry name" value="A-amylase/branching_C"/>
</dbReference>
<evidence type="ECO:0000256" key="6">
    <source>
        <dbReference type="ARBA" id="ARBA00022676"/>
    </source>
</evidence>
<dbReference type="EMBL" id="JBHRYC010000082">
    <property type="protein sequence ID" value="MFC3638922.1"/>
    <property type="molecule type" value="Genomic_DNA"/>
</dbReference>
<comment type="function">
    <text evidence="2 10">Catalyzes the formation of the alpha-1,6-glucosidic linkages in glycogen by scission of a 1,4-alpha-linked oligosaccharide from growing alpha-1,4-glucan chains and the subsequent attachment of the oligosaccharide to the alpha-1,6 position.</text>
</comment>
<dbReference type="Gene3D" id="2.60.40.10">
    <property type="entry name" value="Immunoglobulins"/>
    <property type="match status" value="2"/>
</dbReference>
<feature type="active site" description="Nucleophile" evidence="10">
    <location>
        <position position="412"/>
    </location>
</feature>
<feature type="domain" description="Glycosyl hydrolase family 13 catalytic" evidence="11">
    <location>
        <begin position="255"/>
        <end position="611"/>
    </location>
</feature>
<dbReference type="Gene3D" id="3.20.20.80">
    <property type="entry name" value="Glycosidases"/>
    <property type="match status" value="1"/>
</dbReference>
<keyword evidence="9 10" id="KW-0119">Carbohydrate metabolism</keyword>
<evidence type="ECO:0000256" key="8">
    <source>
        <dbReference type="ARBA" id="ARBA00023056"/>
    </source>
</evidence>
<gene>
    <name evidence="10 12" type="primary">glgB</name>
    <name evidence="12" type="ORF">ACFONL_16400</name>
</gene>
<evidence type="ECO:0000256" key="10">
    <source>
        <dbReference type="HAMAP-Rule" id="MF_00685"/>
    </source>
</evidence>
<dbReference type="CDD" id="cd11322">
    <property type="entry name" value="AmyAc_Glg_BE"/>
    <property type="match status" value="1"/>
</dbReference>
<evidence type="ECO:0000256" key="4">
    <source>
        <dbReference type="ARBA" id="ARBA00009000"/>
    </source>
</evidence>
<dbReference type="CDD" id="cd02855">
    <property type="entry name" value="E_set_GBE_prok_N"/>
    <property type="match status" value="1"/>
</dbReference>